<keyword evidence="2" id="KW-1185">Reference proteome</keyword>
<sequence length="91" mass="9750">MWCENGFGAQHFDDVIRAHGAGCFTQSLKQHLILFGGGAAFGGFGGHRRERPHSFFELIDVIVPPWGPLGKVDVLGEAGAIQLMSGDATLK</sequence>
<proteinExistence type="predicted"/>
<dbReference type="KEGG" id="fiy:BN1229_v1_0552"/>
<dbReference type="EMBL" id="LN829119">
    <property type="protein sequence ID" value="CPR15895.1"/>
    <property type="molecule type" value="Genomic_DNA"/>
</dbReference>
<protein>
    <submittedName>
        <fullName evidence="1">Uncharacterized protein</fullName>
    </submittedName>
</protein>
<reference evidence="2" key="1">
    <citation type="submission" date="2015-02" db="EMBL/GenBank/DDBJ databases">
        <authorList>
            <person name="Chooi Y.-H."/>
        </authorList>
    </citation>
    <scope>NUCLEOTIDE SEQUENCE [LARGE SCALE GENOMIC DNA]</scope>
    <source>
        <strain evidence="2">strain Y</strain>
    </source>
</reference>
<name>A0A0D6JAV4_9HYPH</name>
<dbReference type="Proteomes" id="UP000033187">
    <property type="component" value="Chromosome 1"/>
</dbReference>
<evidence type="ECO:0000313" key="2">
    <source>
        <dbReference type="Proteomes" id="UP000033187"/>
    </source>
</evidence>
<accession>A0A0D6JAV4</accession>
<organism evidence="1 2">
    <name type="scientific">Candidatus Filomicrobium marinum</name>
    <dbReference type="NCBI Taxonomy" id="1608628"/>
    <lineage>
        <taxon>Bacteria</taxon>
        <taxon>Pseudomonadati</taxon>
        <taxon>Pseudomonadota</taxon>
        <taxon>Alphaproteobacteria</taxon>
        <taxon>Hyphomicrobiales</taxon>
        <taxon>Hyphomicrobiaceae</taxon>
        <taxon>Filomicrobium</taxon>
    </lineage>
</organism>
<dbReference type="KEGG" id="fil:BN1229_v1_0550"/>
<dbReference type="AlphaFoldDB" id="A0A0D6JAV4"/>
<evidence type="ECO:0000313" key="1">
    <source>
        <dbReference type="EMBL" id="CPR15895.1"/>
    </source>
</evidence>
<gene>
    <name evidence="1" type="ORF">YBN1229_v1_0552</name>
</gene>